<keyword evidence="2" id="KW-1134">Transmembrane beta strand</keyword>
<dbReference type="GO" id="GO:0044384">
    <property type="term" value="C:host outer membrane"/>
    <property type="evidence" value="ECO:0007669"/>
    <property type="project" value="InterPro"/>
</dbReference>
<protein>
    <submittedName>
        <fullName evidence="7">Attachment invasion locus protein</fullName>
    </submittedName>
</protein>
<feature type="domain" description="Outer membrane protein beta-barrel" evidence="6">
    <location>
        <begin position="38"/>
        <end position="186"/>
    </location>
</feature>
<dbReference type="Gene3D" id="2.40.160.20">
    <property type="match status" value="1"/>
</dbReference>
<dbReference type="PRINTS" id="PR00316">
    <property type="entry name" value="ENTEROVIROMP"/>
</dbReference>
<proteinExistence type="predicted"/>
<accession>A0A0G4PYU6</accession>
<evidence type="ECO:0000256" key="1">
    <source>
        <dbReference type="ARBA" id="ARBA00004571"/>
    </source>
</evidence>
<evidence type="ECO:0000256" key="5">
    <source>
        <dbReference type="ARBA" id="ARBA00023136"/>
    </source>
</evidence>
<sequence>MNKLIIILISLVLPYSSTLYAYNESHTVYSGYIYGKLKGDTAKGPIINYRYETGNAWGLLISLLYLNSNYKEPFKDPRFITPSIKQYKTKTTALLIGPTYRITPKFSVYAQMGPNKLKHQEDKFHPEINTTDTHRVDTTSVIGQIGIDYNPIKEVAINFGYLYSDTTANKRHIELNSIQLSLGYRF</sequence>
<evidence type="ECO:0000256" key="2">
    <source>
        <dbReference type="ARBA" id="ARBA00022452"/>
    </source>
</evidence>
<evidence type="ECO:0000256" key="3">
    <source>
        <dbReference type="ARBA" id="ARBA00022692"/>
    </source>
</evidence>
<gene>
    <name evidence="7" type="primary">ail_2</name>
    <name evidence="7" type="ORF">BN1804_00035</name>
</gene>
<organism evidence="7 8">
    <name type="scientific">Proteus penneri</name>
    <dbReference type="NCBI Taxonomy" id="102862"/>
    <lineage>
        <taxon>Bacteria</taxon>
        <taxon>Pseudomonadati</taxon>
        <taxon>Pseudomonadota</taxon>
        <taxon>Gammaproteobacteria</taxon>
        <taxon>Enterobacterales</taxon>
        <taxon>Morganellaceae</taxon>
        <taxon>Proteus</taxon>
    </lineage>
</organism>
<reference evidence="8" key="1">
    <citation type="submission" date="2015-06" db="EMBL/GenBank/DDBJ databases">
        <authorList>
            <person name="Urmite Genomes"/>
        </authorList>
    </citation>
    <scope>NUCLEOTIDE SEQUENCE [LARGE SCALE GENOMIC DNA]</scope>
    <source>
        <strain evidence="8">CSUR P1867</strain>
    </source>
</reference>
<evidence type="ECO:0000256" key="4">
    <source>
        <dbReference type="ARBA" id="ARBA00022729"/>
    </source>
</evidence>
<evidence type="ECO:0000313" key="8">
    <source>
        <dbReference type="Proteomes" id="UP000183920"/>
    </source>
</evidence>
<name>A0A0G4PYU6_9GAMM</name>
<comment type="subcellular location">
    <subcellularLocation>
        <location evidence="1">Cell outer membrane</location>
        <topology evidence="1">Multi-pass membrane protein</topology>
    </subcellularLocation>
</comment>
<evidence type="ECO:0000259" key="6">
    <source>
        <dbReference type="Pfam" id="PF13505"/>
    </source>
</evidence>
<keyword evidence="5" id="KW-0472">Membrane</keyword>
<dbReference type="SUPFAM" id="SSF56925">
    <property type="entry name" value="OMPA-like"/>
    <property type="match status" value="1"/>
</dbReference>
<dbReference type="RefSeq" id="WP_072062526.1">
    <property type="nucleotide sequence ID" value="NZ_CVRY01000001.1"/>
</dbReference>
<evidence type="ECO:0000313" key="7">
    <source>
        <dbReference type="EMBL" id="CRL58872.1"/>
    </source>
</evidence>
<dbReference type="Proteomes" id="UP000183920">
    <property type="component" value="Unassembled WGS sequence"/>
</dbReference>
<dbReference type="Pfam" id="PF13505">
    <property type="entry name" value="OMP_b-brl"/>
    <property type="match status" value="1"/>
</dbReference>
<keyword evidence="4" id="KW-0732">Signal</keyword>
<dbReference type="InterPro" id="IPR027385">
    <property type="entry name" value="Beta-barrel_OMP"/>
</dbReference>
<keyword evidence="3" id="KW-0812">Transmembrane</keyword>
<dbReference type="EMBL" id="CVRY01000001">
    <property type="protein sequence ID" value="CRL58872.1"/>
    <property type="molecule type" value="Genomic_DNA"/>
</dbReference>
<dbReference type="PANTHER" id="PTHR35892:SF2">
    <property type="entry name" value="OUTER MEMBRANE PROTEIN PAGN"/>
    <property type="match status" value="1"/>
</dbReference>
<dbReference type="InterPro" id="IPR051723">
    <property type="entry name" value="Bact_OM_Invasion-Related"/>
</dbReference>
<dbReference type="AlphaFoldDB" id="A0A0G4PYU6"/>
<dbReference type="InterPro" id="IPR000758">
    <property type="entry name" value="Enterovir_OMP"/>
</dbReference>
<dbReference type="InterPro" id="IPR011250">
    <property type="entry name" value="OMP/PagP_B-barrel"/>
</dbReference>
<dbReference type="GO" id="GO:0009279">
    <property type="term" value="C:cell outer membrane"/>
    <property type="evidence" value="ECO:0007669"/>
    <property type="project" value="UniProtKB-SubCell"/>
</dbReference>
<dbReference type="PANTHER" id="PTHR35892">
    <property type="entry name" value="OUTER MEMBRANE PROTEIN PAGN-RELATED"/>
    <property type="match status" value="1"/>
</dbReference>